<proteinExistence type="predicted"/>
<dbReference type="GeneTree" id="ENSGT00390000000867"/>
<dbReference type="PANTHER" id="PTHR15889:SF2">
    <property type="entry name" value="LARGE RIBOSOMAL SUBUNIT PROTEIN ML37"/>
    <property type="match status" value="1"/>
</dbReference>
<reference evidence="1" key="3">
    <citation type="submission" date="2025-09" db="UniProtKB">
        <authorList>
            <consortium name="Ensembl"/>
        </authorList>
    </citation>
    <scope>IDENTIFICATION</scope>
</reference>
<dbReference type="OMA" id="WERGWHD"/>
<dbReference type="InterPro" id="IPR052482">
    <property type="entry name" value="mtLSU_mL37"/>
</dbReference>
<dbReference type="PANTHER" id="PTHR15889">
    <property type="entry name" value="MITOCHONDRIAL RIBOSOMAL PROTEIN L37"/>
    <property type="match status" value="1"/>
</dbReference>
<dbReference type="STRING" id="244447.ENSCSEP00000033653"/>
<dbReference type="AlphaFoldDB" id="A0A3P8X1Y4"/>
<dbReference type="Ensembl" id="ENSCSET00000034087.1">
    <property type="protein sequence ID" value="ENSCSEP00000033653.1"/>
    <property type="gene ID" value="ENSCSEG00000021591.1"/>
</dbReference>
<name>A0A3P8X1Y4_CYNSE</name>
<keyword evidence="2" id="KW-1185">Reference proteome</keyword>
<protein>
    <submittedName>
        <fullName evidence="1">Mitochondrial ribosomal protein L37</fullName>
    </submittedName>
</protein>
<evidence type="ECO:0000313" key="2">
    <source>
        <dbReference type="Proteomes" id="UP000265120"/>
    </source>
</evidence>
<reference evidence="1" key="2">
    <citation type="submission" date="2025-08" db="UniProtKB">
        <authorList>
            <consortium name="Ensembl"/>
        </authorList>
    </citation>
    <scope>IDENTIFICATION</scope>
</reference>
<dbReference type="Proteomes" id="UP000265120">
    <property type="component" value="Chromosome 20"/>
</dbReference>
<sequence>MFPETSRCVTAALSPFSQTALWKDLSRCSVTHGPALCCHQPRRHLSVSRCLTAKAPPPPRSPREKVHIPGLEMVTYADRMHFVPGLAKPVSPQWERSYKDPRFYKSPPRHEMPLYKEKPCYIFNQRSNILEGVRQALWLTKTKLISGLPPQLLMAVEDPANQIPDQDERVQNAIKHARFWDTTEERPNKDNTALLTNLLHLCATLKCSHPATSRRTLAEEYSLAASWSRGEDLFQVRGRNGLLHNCMDPLPAVSGREEVAETAAHALESFYPVSPTIDLHKTQEYRENVNCTGFRADFPYPHAHTVYFLDGADTRYKLNREQFRAKMLMFTFGNALARAHILYGSVLDCPITVQAVGTNGRIFQFLVFQLNTTDLTGDHGVKNQVWLEGDVMLYDFAKVRPRIKKKQVVVPAGLAGYKPETFSKFLALYLHGAV</sequence>
<dbReference type="InParanoid" id="A0A3P8X1Y4"/>
<organism evidence="1 2">
    <name type="scientific">Cynoglossus semilaevis</name>
    <name type="common">Tongue sole</name>
    <dbReference type="NCBI Taxonomy" id="244447"/>
    <lineage>
        <taxon>Eukaryota</taxon>
        <taxon>Metazoa</taxon>
        <taxon>Chordata</taxon>
        <taxon>Craniata</taxon>
        <taxon>Vertebrata</taxon>
        <taxon>Euteleostomi</taxon>
        <taxon>Actinopterygii</taxon>
        <taxon>Neopterygii</taxon>
        <taxon>Teleostei</taxon>
        <taxon>Neoteleostei</taxon>
        <taxon>Acanthomorphata</taxon>
        <taxon>Carangaria</taxon>
        <taxon>Pleuronectiformes</taxon>
        <taxon>Pleuronectoidei</taxon>
        <taxon>Cynoglossidae</taxon>
        <taxon>Cynoglossinae</taxon>
        <taxon>Cynoglossus</taxon>
    </lineage>
</organism>
<reference evidence="1 2" key="1">
    <citation type="journal article" date="2014" name="Nat. Genet.">
        <title>Whole-genome sequence of a flatfish provides insights into ZW sex chromosome evolution and adaptation to a benthic lifestyle.</title>
        <authorList>
            <person name="Chen S."/>
            <person name="Zhang G."/>
            <person name="Shao C."/>
            <person name="Huang Q."/>
            <person name="Liu G."/>
            <person name="Zhang P."/>
            <person name="Song W."/>
            <person name="An N."/>
            <person name="Chalopin D."/>
            <person name="Volff J.N."/>
            <person name="Hong Y."/>
            <person name="Li Q."/>
            <person name="Sha Z."/>
            <person name="Zhou H."/>
            <person name="Xie M."/>
            <person name="Yu Q."/>
            <person name="Liu Y."/>
            <person name="Xiang H."/>
            <person name="Wang N."/>
            <person name="Wu K."/>
            <person name="Yang C."/>
            <person name="Zhou Q."/>
            <person name="Liao X."/>
            <person name="Yang L."/>
            <person name="Hu Q."/>
            <person name="Zhang J."/>
            <person name="Meng L."/>
            <person name="Jin L."/>
            <person name="Tian Y."/>
            <person name="Lian J."/>
            <person name="Yang J."/>
            <person name="Miao G."/>
            <person name="Liu S."/>
            <person name="Liang Z."/>
            <person name="Yan F."/>
            <person name="Li Y."/>
            <person name="Sun B."/>
            <person name="Zhang H."/>
            <person name="Zhang J."/>
            <person name="Zhu Y."/>
            <person name="Du M."/>
            <person name="Zhao Y."/>
            <person name="Schartl M."/>
            <person name="Tang Q."/>
            <person name="Wang J."/>
        </authorList>
    </citation>
    <scope>NUCLEOTIDE SEQUENCE</scope>
</reference>
<accession>A0A3P8X1Y4</accession>
<evidence type="ECO:0000313" key="1">
    <source>
        <dbReference type="Ensembl" id="ENSCSEP00000033653.1"/>
    </source>
</evidence>
<dbReference type="GO" id="GO:0005739">
    <property type="term" value="C:mitochondrion"/>
    <property type="evidence" value="ECO:0007669"/>
    <property type="project" value="TreeGrafter"/>
</dbReference>